<dbReference type="RefSeq" id="WP_337889188.1">
    <property type="nucleotide sequence ID" value="NZ_JBAHVI010000001.1"/>
</dbReference>
<dbReference type="Gene3D" id="3.40.710.10">
    <property type="entry name" value="DD-peptidase/beta-lactamase superfamily"/>
    <property type="match status" value="1"/>
</dbReference>
<dbReference type="InterPro" id="IPR050789">
    <property type="entry name" value="Diverse_Enzym_Activities"/>
</dbReference>
<dbReference type="InterPro" id="IPR012338">
    <property type="entry name" value="Beta-lactam/transpept-like"/>
</dbReference>
<keyword evidence="2" id="KW-0378">Hydrolase</keyword>
<dbReference type="GO" id="GO:0016787">
    <property type="term" value="F:hydrolase activity"/>
    <property type="evidence" value="ECO:0007669"/>
    <property type="project" value="UniProtKB-KW"/>
</dbReference>
<protein>
    <submittedName>
        <fullName evidence="2">Serine hydrolase domain-containing protein</fullName>
        <ecNumber evidence="2">3.1.1.103</ecNumber>
    </submittedName>
</protein>
<accession>A0ABU8NX09</accession>
<dbReference type="PANTHER" id="PTHR43283">
    <property type="entry name" value="BETA-LACTAMASE-RELATED"/>
    <property type="match status" value="1"/>
</dbReference>
<dbReference type="Pfam" id="PF00144">
    <property type="entry name" value="Beta-lactamase"/>
    <property type="match status" value="1"/>
</dbReference>
<sequence>MPATTPDSVLDSALGSLKDWPVGHACAGVIHPGGTRTVGEADRPFALASVTKLLSAYAALIAVEEGAWELDQPLGPQGSTVRHLLAHASGVAFDSREQVKPVGRRRVYSSAGYEWLAEALEGLTGIPFPEYLREAVCAPLGMDSTHLRGSAGHGAVSTLGDLLLFARELLSPRLLSQHTLDEAFAPQFPELRGVVPGYGMHKPCPWGLGFEIHGEKKPHWLGASMPADVVGHFGMAGTFLWCAPGQGAAMVALTDREFGPWAVPLWAETNERVWRALTD</sequence>
<dbReference type="PANTHER" id="PTHR43283:SF15">
    <property type="entry name" value="CONSERVED PROTEIN"/>
    <property type="match status" value="1"/>
</dbReference>
<keyword evidence="3" id="KW-1185">Reference proteome</keyword>
<dbReference type="EMBL" id="JBAHVJ010000003">
    <property type="protein sequence ID" value="MEJ4099312.1"/>
    <property type="molecule type" value="Genomic_DNA"/>
</dbReference>
<dbReference type="SUPFAM" id="SSF56601">
    <property type="entry name" value="beta-lactamase/transpeptidase-like"/>
    <property type="match status" value="1"/>
</dbReference>
<name>A0ABU8NX09_9CORY</name>
<evidence type="ECO:0000259" key="1">
    <source>
        <dbReference type="Pfam" id="PF00144"/>
    </source>
</evidence>
<proteinExistence type="predicted"/>
<comment type="caution">
    <text evidence="2">The sequence shown here is derived from an EMBL/GenBank/DDBJ whole genome shotgun (WGS) entry which is preliminary data.</text>
</comment>
<reference evidence="2 3" key="1">
    <citation type="submission" date="2024-02" db="EMBL/GenBank/DDBJ databases">
        <title>Whole genome sequencing and characterization of Corynebacterium isolated from the ocular surface of dry eye disease sufferers.</title>
        <authorList>
            <person name="Naqvi M."/>
        </authorList>
    </citation>
    <scope>NUCLEOTIDE SEQUENCE [LARGE SCALE GENOMIC DNA]</scope>
    <source>
        <strain evidence="2 3">PCRF</strain>
    </source>
</reference>
<dbReference type="InterPro" id="IPR001466">
    <property type="entry name" value="Beta-lactam-related"/>
</dbReference>
<feature type="domain" description="Beta-lactamase-related" evidence="1">
    <location>
        <begin position="36"/>
        <end position="260"/>
    </location>
</feature>
<dbReference type="Proteomes" id="UP001359781">
    <property type="component" value="Unassembled WGS sequence"/>
</dbReference>
<gene>
    <name evidence="2" type="ORF">V5S96_02910</name>
</gene>
<organism evidence="2 3">
    <name type="scientific">Corynebacterium mastitidis</name>
    <dbReference type="NCBI Taxonomy" id="161890"/>
    <lineage>
        <taxon>Bacteria</taxon>
        <taxon>Bacillati</taxon>
        <taxon>Actinomycetota</taxon>
        <taxon>Actinomycetes</taxon>
        <taxon>Mycobacteriales</taxon>
        <taxon>Corynebacteriaceae</taxon>
        <taxon>Corynebacterium</taxon>
    </lineage>
</organism>
<evidence type="ECO:0000313" key="2">
    <source>
        <dbReference type="EMBL" id="MEJ4099312.1"/>
    </source>
</evidence>
<dbReference type="EC" id="3.1.1.103" evidence="2"/>
<evidence type="ECO:0000313" key="3">
    <source>
        <dbReference type="Proteomes" id="UP001359781"/>
    </source>
</evidence>